<dbReference type="GO" id="GO:0008381">
    <property type="term" value="F:mechanosensitive monoatomic ion channel activity"/>
    <property type="evidence" value="ECO:0007669"/>
    <property type="project" value="InterPro"/>
</dbReference>
<keyword evidence="5" id="KW-1185">Reference proteome</keyword>
<keyword evidence="1" id="KW-0472">Membrane</keyword>
<organism evidence="6">
    <name type="scientific">Thelazia callipaeda</name>
    <name type="common">Oriental eyeworm</name>
    <name type="synonym">Parasitic nematode</name>
    <dbReference type="NCBI Taxonomy" id="103827"/>
    <lineage>
        <taxon>Eukaryota</taxon>
        <taxon>Metazoa</taxon>
        <taxon>Ecdysozoa</taxon>
        <taxon>Nematoda</taxon>
        <taxon>Chromadorea</taxon>
        <taxon>Rhabditida</taxon>
        <taxon>Spirurina</taxon>
        <taxon>Spiruromorpha</taxon>
        <taxon>Thelazioidea</taxon>
        <taxon>Thelaziidae</taxon>
        <taxon>Thelazia</taxon>
    </lineage>
</organism>
<dbReference type="PANTHER" id="PTHR47049:SF2">
    <property type="entry name" value="PIEZO-TYPE MECHANOSENSITIVE ION CHANNEL HOMOLOG"/>
    <property type="match status" value="1"/>
</dbReference>
<proteinExistence type="predicted"/>
<dbReference type="OMA" id="FIECIFL"/>
<keyword evidence="1" id="KW-1133">Transmembrane helix</keyword>
<evidence type="ECO:0000313" key="6">
    <source>
        <dbReference type="WBParaSite" id="TCLT_0001079501-mRNA-1"/>
    </source>
</evidence>
<feature type="transmembrane region" description="Helical" evidence="1">
    <location>
        <begin position="283"/>
        <end position="300"/>
    </location>
</feature>
<dbReference type="Proteomes" id="UP000276776">
    <property type="component" value="Unassembled WGS sequence"/>
</dbReference>
<dbReference type="Pfam" id="PF15917">
    <property type="entry name" value="Piezo_TM25-28"/>
    <property type="match status" value="1"/>
</dbReference>
<feature type="transmembrane region" description="Helical" evidence="1">
    <location>
        <begin position="185"/>
        <end position="207"/>
    </location>
</feature>
<dbReference type="InterPro" id="IPR027272">
    <property type="entry name" value="Piezo"/>
</dbReference>
<evidence type="ECO:0000259" key="2">
    <source>
        <dbReference type="Pfam" id="PF15917"/>
    </source>
</evidence>
<dbReference type="WBParaSite" id="TCLT_0001079501-mRNA-1">
    <property type="protein sequence ID" value="TCLT_0001079501-mRNA-1"/>
    <property type="gene ID" value="TCLT_0001079501"/>
</dbReference>
<feature type="domain" description="Piezo transmembrane helical unit" evidence="3">
    <location>
        <begin position="522"/>
        <end position="637"/>
    </location>
</feature>
<evidence type="ECO:0000313" key="5">
    <source>
        <dbReference type="Proteomes" id="UP000276776"/>
    </source>
</evidence>
<evidence type="ECO:0000256" key="1">
    <source>
        <dbReference type="SAM" id="Phobius"/>
    </source>
</evidence>
<feature type="transmembrane region" description="Helical" evidence="1">
    <location>
        <begin position="219"/>
        <end position="246"/>
    </location>
</feature>
<feature type="transmembrane region" description="Helical" evidence="1">
    <location>
        <begin position="563"/>
        <end position="585"/>
    </location>
</feature>
<dbReference type="InterPro" id="IPR056768">
    <property type="entry name" value="THU_Piezo"/>
</dbReference>
<dbReference type="OrthoDB" id="5862934at2759"/>
<reference evidence="6" key="1">
    <citation type="submission" date="2017-02" db="UniProtKB">
        <authorList>
            <consortium name="WormBaseParasite"/>
        </authorList>
    </citation>
    <scope>IDENTIFICATION</scope>
</reference>
<dbReference type="STRING" id="103827.A0A0N5DC76"/>
<dbReference type="AlphaFoldDB" id="A0A0N5DC76"/>
<dbReference type="GO" id="GO:0016020">
    <property type="term" value="C:membrane"/>
    <property type="evidence" value="ECO:0007669"/>
    <property type="project" value="InterPro"/>
</dbReference>
<evidence type="ECO:0000313" key="4">
    <source>
        <dbReference type="EMBL" id="VDN08495.1"/>
    </source>
</evidence>
<feature type="transmembrane region" description="Helical" evidence="1">
    <location>
        <begin position="511"/>
        <end position="533"/>
    </location>
</feature>
<sequence>MIICLLLSRWRVRRVYLIFVCYHLLVLIYSFIAYIGPLPGKCYDIILFESFANLSNICVLSSGSSLLPDHALYFALINNGQYTISLQEKSSDAIYCYFLNVIFAIIQYQNFKTENAVRDNAQGGSNDGILLALHRQESLDQNPVPDFFSANVKVLDELKQVVCSYFHWIVLLIILLNGIRLSSSIFLSVILIILAFINLWSGADLYLSHPTIFIQKWRLITIYLLSSIFLRIVALISDVVLGYILIRKNKEHYYMSVHVLLTYFANFEGNDTKSYGALKTDNFLFDLLTFTVLLLHLRLISSWHFQRTVIDIRADRIVCYRGVILQTQLIYKAMTYNQQQERRRLTKIKHIKEKIEKLSLPLGKWFIECIFLSIRGWNENLLQAADIMSVDSEKTFRANLMSTSDNANRAQKTKEESSFITLSVLFSKCALWFARKTLDYRYIRHVISKEKKLLLDKLPKELSLALPNSLAKLEKCNLGNEICLVTTSQDIVKYMTEVHCYWLKLPLLWRLLNSIGTFVIINTAFLCFLVIIIAHGQTASLLTFPLAILVFFWGALSERNHRLLWTIAIFYVQIMIVISLCSKYTSLPRLCDRDLMNCDRWGMAMVVRFVGIADEPISVAIFCLLALALFTHRHNMRVTFTSYT</sequence>
<feature type="transmembrane region" description="Helical" evidence="1">
    <location>
        <begin position="161"/>
        <end position="179"/>
    </location>
</feature>
<keyword evidence="1" id="KW-0812">Transmembrane</keyword>
<reference evidence="4 5" key="2">
    <citation type="submission" date="2018-11" db="EMBL/GenBank/DDBJ databases">
        <authorList>
            <consortium name="Pathogen Informatics"/>
        </authorList>
    </citation>
    <scope>NUCLEOTIDE SEQUENCE [LARGE SCALE GENOMIC DNA]</scope>
</reference>
<dbReference type="Pfam" id="PF23188">
    <property type="entry name" value="THU_Piezo1"/>
    <property type="match status" value="1"/>
</dbReference>
<protein>
    <submittedName>
        <fullName evidence="6">PIEZO domain-containing protein</fullName>
    </submittedName>
</protein>
<evidence type="ECO:0000259" key="3">
    <source>
        <dbReference type="Pfam" id="PF23188"/>
    </source>
</evidence>
<name>A0A0N5DC76_THECL</name>
<dbReference type="PANTHER" id="PTHR47049">
    <property type="entry name" value="PIEZO-TYPE MECHANOSENSITIVE ION CHANNEL HOMOLOG"/>
    <property type="match status" value="1"/>
</dbReference>
<feature type="transmembrane region" description="Helical" evidence="1">
    <location>
        <begin position="15"/>
        <end position="35"/>
    </location>
</feature>
<dbReference type="InterPro" id="IPR031805">
    <property type="entry name" value="Piezo_TM25-28"/>
</dbReference>
<feature type="transmembrane region" description="Helical" evidence="1">
    <location>
        <begin position="605"/>
        <end position="630"/>
    </location>
</feature>
<accession>A0A0N5DC76</accession>
<dbReference type="EMBL" id="UYYF01005353">
    <property type="protein sequence ID" value="VDN08495.1"/>
    <property type="molecule type" value="Genomic_DNA"/>
</dbReference>
<feature type="transmembrane region" description="Helical" evidence="1">
    <location>
        <begin position="539"/>
        <end position="556"/>
    </location>
</feature>
<feature type="domain" description="Piezo TM25-28" evidence="2">
    <location>
        <begin position="139"/>
        <end position="356"/>
    </location>
</feature>
<gene>
    <name evidence="4" type="ORF">TCLT_LOCUS10777</name>
</gene>